<dbReference type="STRING" id="345632.GPICK_08920"/>
<gene>
    <name evidence="4" type="ORF">GPICK_08920</name>
</gene>
<feature type="compositionally biased region" description="Basic and acidic residues" evidence="1">
    <location>
        <begin position="117"/>
        <end position="135"/>
    </location>
</feature>
<evidence type="ECO:0000256" key="1">
    <source>
        <dbReference type="SAM" id="MobiDB-lite"/>
    </source>
</evidence>
<dbReference type="KEGG" id="gpi:GPICK_08920"/>
<accession>A0A0B5BA45</accession>
<keyword evidence="5" id="KW-1185">Reference proteome</keyword>
<dbReference type="Pfam" id="PF05036">
    <property type="entry name" value="SPOR"/>
    <property type="match status" value="2"/>
</dbReference>
<dbReference type="GO" id="GO:0042834">
    <property type="term" value="F:peptidoglycan binding"/>
    <property type="evidence" value="ECO:0007669"/>
    <property type="project" value="InterPro"/>
</dbReference>
<dbReference type="InterPro" id="IPR036680">
    <property type="entry name" value="SPOR-like_sf"/>
</dbReference>
<dbReference type="OrthoDB" id="5398025at2"/>
<dbReference type="Gene3D" id="3.30.70.1070">
    <property type="entry name" value="Sporulation related repeat"/>
    <property type="match status" value="2"/>
</dbReference>
<keyword evidence="2" id="KW-0812">Transmembrane</keyword>
<dbReference type="Proteomes" id="UP000057609">
    <property type="component" value="Chromosome"/>
</dbReference>
<keyword evidence="2" id="KW-0472">Membrane</keyword>
<dbReference type="SUPFAM" id="SSF110997">
    <property type="entry name" value="Sporulation related repeat"/>
    <property type="match status" value="1"/>
</dbReference>
<protein>
    <recommendedName>
        <fullName evidence="3">SPOR domain-containing protein</fullName>
    </recommendedName>
</protein>
<keyword evidence="2" id="KW-1133">Transmembrane helix</keyword>
<dbReference type="PROSITE" id="PS51724">
    <property type="entry name" value="SPOR"/>
    <property type="match status" value="1"/>
</dbReference>
<feature type="compositionally biased region" description="Low complexity" evidence="1">
    <location>
        <begin position="54"/>
        <end position="64"/>
    </location>
</feature>
<dbReference type="InterPro" id="IPR007730">
    <property type="entry name" value="SPOR-like_dom"/>
</dbReference>
<sequence>MNDDVEFEPNANEPKKEGGNTRLLFLVLLLLVAVFGYLYYFTGLIKPREEAKAPEAVPPAQVKQPIPPRPEQKPAETSTAAKTGIEAEKKAEPAAAAKPEEKKGEPAKPVASNGKPETAKSAKAEGTQPKKEGTKPVEVAKVVPSGEQKKNGAVSTENEKGKGVAAEPSKKEAKKEAPSPEKKKAVATEKAGKAKIASTAAAKKHAAAKKPESKGTGEYTLRIGEYVVADAMERDKEKAQDSGFTPLVKQGPKKKEPMIRLYLGEFGDQESAKRELAKLHDATVEGFVLNEGGKYRVYAGSYFLHERAVKEQQRLTALGIKPTLKKASVSVPTLLLTAGKFSNREDAVKAAAKLRQKGLKPAVVESPQQ</sequence>
<dbReference type="EMBL" id="CP009788">
    <property type="protein sequence ID" value="AJE03457.1"/>
    <property type="molecule type" value="Genomic_DNA"/>
</dbReference>
<feature type="domain" description="SPOR" evidence="3">
    <location>
        <begin position="289"/>
        <end position="366"/>
    </location>
</feature>
<dbReference type="HOGENOM" id="CLU_699727_0_0_7"/>
<proteinExistence type="predicted"/>
<evidence type="ECO:0000313" key="4">
    <source>
        <dbReference type="EMBL" id="AJE03457.1"/>
    </source>
</evidence>
<feature type="compositionally biased region" description="Basic and acidic residues" evidence="1">
    <location>
        <begin position="85"/>
        <end position="106"/>
    </location>
</feature>
<feature type="region of interest" description="Disordered" evidence="1">
    <location>
        <begin position="53"/>
        <end position="215"/>
    </location>
</feature>
<dbReference type="AlphaFoldDB" id="A0A0B5BA45"/>
<feature type="compositionally biased region" description="Basic and acidic residues" evidence="1">
    <location>
        <begin position="157"/>
        <end position="192"/>
    </location>
</feature>
<evidence type="ECO:0000313" key="5">
    <source>
        <dbReference type="Proteomes" id="UP000057609"/>
    </source>
</evidence>
<feature type="transmembrane region" description="Helical" evidence="2">
    <location>
        <begin position="23"/>
        <end position="42"/>
    </location>
</feature>
<organism evidence="4 5">
    <name type="scientific">Geobacter pickeringii</name>
    <dbReference type="NCBI Taxonomy" id="345632"/>
    <lineage>
        <taxon>Bacteria</taxon>
        <taxon>Pseudomonadati</taxon>
        <taxon>Thermodesulfobacteriota</taxon>
        <taxon>Desulfuromonadia</taxon>
        <taxon>Geobacterales</taxon>
        <taxon>Geobacteraceae</taxon>
        <taxon>Geobacter</taxon>
    </lineage>
</organism>
<name>A0A0B5BA45_9BACT</name>
<reference evidence="4 5" key="1">
    <citation type="journal article" date="2015" name="Genome Announc.">
        <title>Complete Genome of Geobacter pickeringii G13T, a Metal-Reducing Isolate from Sedimentary Kaolin Deposits.</title>
        <authorList>
            <person name="Badalamenti J.P."/>
            <person name="Bond D.R."/>
        </authorList>
    </citation>
    <scope>NUCLEOTIDE SEQUENCE [LARGE SCALE GENOMIC DNA]</scope>
    <source>
        <strain evidence="4 5">G13</strain>
    </source>
</reference>
<dbReference type="RefSeq" id="WP_039742363.1">
    <property type="nucleotide sequence ID" value="NZ_CP009788.1"/>
</dbReference>
<evidence type="ECO:0000259" key="3">
    <source>
        <dbReference type="PROSITE" id="PS51724"/>
    </source>
</evidence>
<evidence type="ECO:0000256" key="2">
    <source>
        <dbReference type="SAM" id="Phobius"/>
    </source>
</evidence>